<dbReference type="GO" id="GO:0005886">
    <property type="term" value="C:plasma membrane"/>
    <property type="evidence" value="ECO:0007669"/>
    <property type="project" value="UniProtKB-SubCell"/>
</dbReference>
<proteinExistence type="inferred from homology"/>
<feature type="transmembrane region" description="Helical" evidence="10">
    <location>
        <begin position="136"/>
        <end position="158"/>
    </location>
</feature>
<evidence type="ECO:0000256" key="5">
    <source>
        <dbReference type="ARBA" id="ARBA00022692"/>
    </source>
</evidence>
<dbReference type="InterPro" id="IPR006303">
    <property type="entry name" value="FliR"/>
</dbReference>
<dbReference type="GO" id="GO:0044780">
    <property type="term" value="P:bacterial-type flagellum assembly"/>
    <property type="evidence" value="ECO:0007669"/>
    <property type="project" value="UniProtKB-UniRule"/>
</dbReference>
<feature type="transmembrane region" description="Helical" evidence="10">
    <location>
        <begin position="12"/>
        <end position="32"/>
    </location>
</feature>
<evidence type="ECO:0000256" key="8">
    <source>
        <dbReference type="ARBA" id="ARBA00023143"/>
    </source>
</evidence>
<gene>
    <name evidence="11" type="ORF">GZ78_20865</name>
</gene>
<sequence>MIHLSTAELSAWVGQFLWPFIRISTLFMFMPLIGATSVPARVRLVMGLSIAFLIMNIIPAVPVVEPLSIEALGIMIHELAIGLTGALLLQIFMATFTTAGQMMSMQMGLGMAVMVDPVNGVSIPILAQFFQLLSFLMFLSLNGHLIVIELLINSFYLLPVSADIHFSDSLDQLIKLGAWMFSSALLISLPAITAMMVVNFTFGVMNRAAPQLNVFSLGFPMSMLCGLLALLLSVANISGIYLQLTEESMALLRAMWGQ</sequence>
<organism evidence="11 12">
    <name type="scientific">Endozoicomonas numazuensis</name>
    <dbReference type="NCBI Taxonomy" id="1137799"/>
    <lineage>
        <taxon>Bacteria</taxon>
        <taxon>Pseudomonadati</taxon>
        <taxon>Pseudomonadota</taxon>
        <taxon>Gammaproteobacteria</taxon>
        <taxon>Oceanospirillales</taxon>
        <taxon>Endozoicomonadaceae</taxon>
        <taxon>Endozoicomonas</taxon>
    </lineage>
</organism>
<dbReference type="Proteomes" id="UP000028073">
    <property type="component" value="Unassembled WGS sequence"/>
</dbReference>
<evidence type="ECO:0000256" key="4">
    <source>
        <dbReference type="ARBA" id="ARBA00022475"/>
    </source>
</evidence>
<feature type="transmembrane region" description="Helical" evidence="10">
    <location>
        <begin position="108"/>
        <end position="130"/>
    </location>
</feature>
<dbReference type="PRINTS" id="PR00953">
    <property type="entry name" value="TYPE3IMRPROT"/>
</dbReference>
<dbReference type="PANTHER" id="PTHR30065:SF8">
    <property type="entry name" value="FLAGELLAR BIOSYNTHETIC PROTEIN FLIR"/>
    <property type="match status" value="1"/>
</dbReference>
<feature type="transmembrane region" description="Helical" evidence="10">
    <location>
        <begin position="44"/>
        <end position="62"/>
    </location>
</feature>
<feature type="transmembrane region" description="Helical" evidence="10">
    <location>
        <begin position="74"/>
        <end position="96"/>
    </location>
</feature>
<dbReference type="STRING" id="1137799.GZ78_20865"/>
<evidence type="ECO:0000313" key="12">
    <source>
        <dbReference type="Proteomes" id="UP000028073"/>
    </source>
</evidence>
<evidence type="ECO:0000256" key="9">
    <source>
        <dbReference type="NCBIfam" id="TIGR01400"/>
    </source>
</evidence>
<reference evidence="11 12" key="1">
    <citation type="submission" date="2014-06" db="EMBL/GenBank/DDBJ databases">
        <title>Whole Genome Sequences of Three Symbiotic Endozoicomonas Bacteria.</title>
        <authorList>
            <person name="Neave M.J."/>
            <person name="Apprill A."/>
            <person name="Voolstra C.R."/>
        </authorList>
    </citation>
    <scope>NUCLEOTIDE SEQUENCE [LARGE SCALE GENOMIC DNA]</scope>
    <source>
        <strain evidence="11 12">DSM 25634</strain>
    </source>
</reference>
<keyword evidence="8 10" id="KW-0975">Bacterial flagellum</keyword>
<dbReference type="EMBL" id="JOKH01000005">
    <property type="protein sequence ID" value="KEQ16336.1"/>
    <property type="molecule type" value="Genomic_DNA"/>
</dbReference>
<evidence type="ECO:0000256" key="2">
    <source>
        <dbReference type="ARBA" id="ARBA00009772"/>
    </source>
</evidence>
<dbReference type="InterPro" id="IPR002010">
    <property type="entry name" value="T3SS_IM_R"/>
</dbReference>
<dbReference type="NCBIfam" id="TIGR01400">
    <property type="entry name" value="fliR"/>
    <property type="match status" value="1"/>
</dbReference>
<dbReference type="GO" id="GO:0009425">
    <property type="term" value="C:bacterial-type flagellum basal body"/>
    <property type="evidence" value="ECO:0007669"/>
    <property type="project" value="UniProtKB-SubCell"/>
</dbReference>
<keyword evidence="7 10" id="KW-0472">Membrane</keyword>
<keyword evidence="4 10" id="KW-1003">Cell membrane</keyword>
<dbReference type="RefSeq" id="WP_034839765.1">
    <property type="nucleotide sequence ID" value="NZ_JOKH01000005.1"/>
</dbReference>
<protein>
    <recommendedName>
        <fullName evidence="3 9">Flagellar biosynthetic protein FliR</fullName>
    </recommendedName>
</protein>
<dbReference type="OrthoDB" id="9797790at2"/>
<keyword evidence="6 10" id="KW-1133">Transmembrane helix</keyword>
<evidence type="ECO:0000256" key="6">
    <source>
        <dbReference type="ARBA" id="ARBA00022989"/>
    </source>
</evidence>
<dbReference type="Pfam" id="PF01311">
    <property type="entry name" value="Bac_export_1"/>
    <property type="match status" value="1"/>
</dbReference>
<keyword evidence="12" id="KW-1185">Reference proteome</keyword>
<evidence type="ECO:0000256" key="3">
    <source>
        <dbReference type="ARBA" id="ARBA00021717"/>
    </source>
</evidence>
<evidence type="ECO:0000256" key="7">
    <source>
        <dbReference type="ARBA" id="ARBA00023136"/>
    </source>
</evidence>
<evidence type="ECO:0000256" key="10">
    <source>
        <dbReference type="RuleBase" id="RU362071"/>
    </source>
</evidence>
<comment type="function">
    <text evidence="1 10">Role in flagellar biosynthesis.</text>
</comment>
<keyword evidence="5 10" id="KW-0812">Transmembrane</keyword>
<comment type="similarity">
    <text evidence="2 10">Belongs to the FliR/MopE/SpaR family.</text>
</comment>
<evidence type="ECO:0000313" key="11">
    <source>
        <dbReference type="EMBL" id="KEQ16336.1"/>
    </source>
</evidence>
<comment type="caution">
    <text evidence="11">The sequence shown here is derived from an EMBL/GenBank/DDBJ whole genome shotgun (WGS) entry which is preliminary data.</text>
</comment>
<dbReference type="AlphaFoldDB" id="A0A081ND13"/>
<comment type="subcellular location">
    <subcellularLocation>
        <location evidence="10">Cell membrane</location>
        <topology evidence="10">Multi-pass membrane protein</topology>
    </subcellularLocation>
    <subcellularLocation>
        <location evidence="10">Bacterial flagellum basal body</location>
    </subcellularLocation>
</comment>
<dbReference type="eggNOG" id="COG1684">
    <property type="taxonomic scope" value="Bacteria"/>
</dbReference>
<name>A0A081ND13_9GAMM</name>
<feature type="transmembrane region" description="Helical" evidence="10">
    <location>
        <begin position="221"/>
        <end position="244"/>
    </location>
</feature>
<feature type="transmembrane region" description="Helical" evidence="10">
    <location>
        <begin position="179"/>
        <end position="201"/>
    </location>
</feature>
<accession>A0A081ND13</accession>
<evidence type="ECO:0000256" key="1">
    <source>
        <dbReference type="ARBA" id="ARBA00002578"/>
    </source>
</evidence>
<dbReference type="GO" id="GO:0006605">
    <property type="term" value="P:protein targeting"/>
    <property type="evidence" value="ECO:0007669"/>
    <property type="project" value="UniProtKB-UniRule"/>
</dbReference>
<dbReference type="PANTHER" id="PTHR30065">
    <property type="entry name" value="FLAGELLAR BIOSYNTHETIC PROTEIN FLIR"/>
    <property type="match status" value="1"/>
</dbReference>